<dbReference type="AlphaFoldDB" id="A0A346P9Q1"/>
<evidence type="ECO:0000313" key="2">
    <source>
        <dbReference type="EMBL" id="AXR76246.1"/>
    </source>
</evidence>
<evidence type="ECO:0000313" key="3">
    <source>
        <dbReference type="Proteomes" id="UP000258707"/>
    </source>
</evidence>
<keyword evidence="2" id="KW-0614">Plasmid</keyword>
<dbReference type="KEGG" id="nan:AArc1_5045"/>
<dbReference type="EMBL" id="CP024046">
    <property type="protein sequence ID" value="AXR76246.1"/>
    <property type="molecule type" value="Genomic_DNA"/>
</dbReference>
<organism evidence="2 3">
    <name type="scientific">Natrarchaeobaculum sulfurireducens</name>
    <dbReference type="NCBI Taxonomy" id="2044521"/>
    <lineage>
        <taxon>Archaea</taxon>
        <taxon>Methanobacteriati</taxon>
        <taxon>Methanobacteriota</taxon>
        <taxon>Stenosarchaea group</taxon>
        <taxon>Halobacteria</taxon>
        <taxon>Halobacteriales</taxon>
        <taxon>Natrialbaceae</taxon>
        <taxon>Natrarchaeobaculum</taxon>
    </lineage>
</organism>
<accession>A0A346P9Q1</accession>
<feature type="domain" description="Ribonuclease R winged-helix" evidence="1">
    <location>
        <begin position="30"/>
        <end position="85"/>
    </location>
</feature>
<dbReference type="Proteomes" id="UP000258707">
    <property type="component" value="Plasmid pAArc1-02"/>
</dbReference>
<protein>
    <recommendedName>
        <fullName evidence="1">Ribonuclease R winged-helix domain-containing protein</fullName>
    </recommendedName>
</protein>
<proteinExistence type="predicted"/>
<name>A0A346P9Q1_9EURY</name>
<geneLocation type="plasmid" evidence="3">
    <name>paarc1-02</name>
</geneLocation>
<gene>
    <name evidence="2" type="ORF">AArc1_5045</name>
</gene>
<dbReference type="InterPro" id="IPR013668">
    <property type="entry name" value="RNase_R_HTH_12"/>
</dbReference>
<dbReference type="Pfam" id="PF08461">
    <property type="entry name" value="WHD_RNase_R"/>
    <property type="match status" value="1"/>
</dbReference>
<reference evidence="2 3" key="1">
    <citation type="submission" date="2017-10" db="EMBL/GenBank/DDBJ databases">
        <title>Phenotypic and genomic properties of facultatively anaerobic sulfur-reducing natronoarchaea from hypersaline soda lakes.</title>
        <authorList>
            <person name="Sorokin D.Y."/>
            <person name="Kublanov I.V."/>
            <person name="Roman P."/>
            <person name="Sinninghe Damste J.S."/>
            <person name="Golyshin P.N."/>
            <person name="Rojo D."/>
            <person name="Ciordia S."/>
            <person name="Mena Md.C."/>
            <person name="Ferrer M."/>
            <person name="Messina E."/>
            <person name="Smedile F."/>
            <person name="La Spada G."/>
            <person name="La Cono V."/>
            <person name="Yakimov M.M."/>
        </authorList>
    </citation>
    <scope>NUCLEOTIDE SEQUENCE [LARGE SCALE GENOMIC DNA]</scope>
    <source>
        <strain evidence="2 3">AArc1</strain>
        <plasmid evidence="3">paarc1-02</plasmid>
    </source>
</reference>
<evidence type="ECO:0000259" key="1">
    <source>
        <dbReference type="Pfam" id="PF08461"/>
    </source>
</evidence>
<sequence>MVMCAHHVTRIMSQGRDDAGRFEESVSEQEILKVFDYEDDPVLTAPEVAEGLRRFGKQITPEGVRNRLGEMDEKGLVSRKKLGARAVGWWAEVAPELDSTTAETIDSRKESDEWEEL</sequence>